<dbReference type="PANTHER" id="PTHR43693:SF1">
    <property type="entry name" value="PROTEIN PHOSPHATASE CHEZ"/>
    <property type="match status" value="1"/>
</dbReference>
<evidence type="ECO:0000256" key="1">
    <source>
        <dbReference type="ARBA" id="ARBA00022500"/>
    </source>
</evidence>
<keyword evidence="1" id="KW-0145">Chemotaxis</keyword>
<dbReference type="EMBL" id="FWXY01000008">
    <property type="protein sequence ID" value="SMC71202.1"/>
    <property type="molecule type" value="Genomic_DNA"/>
</dbReference>
<dbReference type="OrthoDB" id="9812187at2"/>
<protein>
    <submittedName>
        <fullName evidence="3">Chemotaxis protein CheY-P-specific phosphatase CheC</fullName>
    </submittedName>
</protein>
<dbReference type="GO" id="GO:0016787">
    <property type="term" value="F:hydrolase activity"/>
    <property type="evidence" value="ECO:0007669"/>
    <property type="project" value="UniProtKB-KW"/>
</dbReference>
<proteinExistence type="predicted"/>
<dbReference type="RefSeq" id="WP_084068426.1">
    <property type="nucleotide sequence ID" value="NZ_FWXY01000008.1"/>
</dbReference>
<dbReference type="PANTHER" id="PTHR43693">
    <property type="entry name" value="PROTEIN PHOSPHATASE CHEZ"/>
    <property type="match status" value="1"/>
</dbReference>
<dbReference type="InterPro" id="IPR050992">
    <property type="entry name" value="CheZ_family_phosphatases"/>
</dbReference>
<sequence>MTQSEILLDIMKEVINVGLGEAADALSNLVNTRVMIKVPDMHIMDIDEVRPYIRKEMTSLGVYISQDFKGGIKGKTILCYSRECGVSLLNTIYGDTLQVSTITESGISTLNEIGNIIMVSYMSAVSNFIDDKIRFELPEVTQEISETYFENLLTELKPFDKAIVVKNRMYIKEENLEGYLFVMLSFKDFTTVVETLQTRMMG</sequence>
<keyword evidence="2" id="KW-0378">Hydrolase</keyword>
<dbReference type="CDD" id="cd17910">
    <property type="entry name" value="CheC_ClassII"/>
    <property type="match status" value="1"/>
</dbReference>
<dbReference type="Gene3D" id="3.40.1550.10">
    <property type="entry name" value="CheC-like"/>
    <property type="match status" value="1"/>
</dbReference>
<name>A0A1W2BEQ8_9BACT</name>
<keyword evidence="4" id="KW-1185">Reference proteome</keyword>
<evidence type="ECO:0000313" key="4">
    <source>
        <dbReference type="Proteomes" id="UP000192418"/>
    </source>
</evidence>
<dbReference type="STRING" id="1121400.SAMN02746065_10824"/>
<gene>
    <name evidence="3" type="ORF">SAMN02746065_10824</name>
</gene>
<dbReference type="Proteomes" id="UP000192418">
    <property type="component" value="Unassembled WGS sequence"/>
</dbReference>
<dbReference type="AlphaFoldDB" id="A0A1W2BEQ8"/>
<reference evidence="3 4" key="1">
    <citation type="submission" date="2017-04" db="EMBL/GenBank/DDBJ databases">
        <authorList>
            <person name="Afonso C.L."/>
            <person name="Miller P.J."/>
            <person name="Scott M.A."/>
            <person name="Spackman E."/>
            <person name="Goraichik I."/>
            <person name="Dimitrov K.M."/>
            <person name="Suarez D.L."/>
            <person name="Swayne D.E."/>
        </authorList>
    </citation>
    <scope>NUCLEOTIDE SEQUENCE [LARGE SCALE GENOMIC DNA]</scope>
    <source>
        <strain evidence="3 4">DSM 3385</strain>
    </source>
</reference>
<organism evidence="3 4">
    <name type="scientific">Desulfocicer vacuolatum DSM 3385</name>
    <dbReference type="NCBI Taxonomy" id="1121400"/>
    <lineage>
        <taxon>Bacteria</taxon>
        <taxon>Pseudomonadati</taxon>
        <taxon>Thermodesulfobacteriota</taxon>
        <taxon>Desulfobacteria</taxon>
        <taxon>Desulfobacterales</taxon>
        <taxon>Desulfobacteraceae</taxon>
        <taxon>Desulfocicer</taxon>
    </lineage>
</organism>
<evidence type="ECO:0000256" key="2">
    <source>
        <dbReference type="ARBA" id="ARBA00022801"/>
    </source>
</evidence>
<evidence type="ECO:0000313" key="3">
    <source>
        <dbReference type="EMBL" id="SMC71202.1"/>
    </source>
</evidence>
<dbReference type="InterPro" id="IPR028976">
    <property type="entry name" value="CheC-like_sf"/>
</dbReference>
<dbReference type="SUPFAM" id="SSF103039">
    <property type="entry name" value="CheC-like"/>
    <property type="match status" value="1"/>
</dbReference>
<accession>A0A1W2BEQ8</accession>
<dbReference type="GO" id="GO:0006935">
    <property type="term" value="P:chemotaxis"/>
    <property type="evidence" value="ECO:0007669"/>
    <property type="project" value="UniProtKB-KW"/>
</dbReference>